<dbReference type="Proteomes" id="UP000319825">
    <property type="component" value="Unassembled WGS sequence"/>
</dbReference>
<sequence length="156" mass="16831">MTTSGIDGVTAEEFQQARGRLIANGWDVTETSVADGRGGSFVASRDGLVSEWELESSLQLWFWRHEPARVQWLTLTGWALGAALGAAVAWRAARISRRRLRIGVLASLTILVLVLAAPTSAVALYTAANLLERDVLNGQPKPVWIFHGLLVGSPIG</sequence>
<keyword evidence="1" id="KW-1133">Transmembrane helix</keyword>
<dbReference type="OrthoDB" id="157052at2"/>
<evidence type="ECO:0000313" key="3">
    <source>
        <dbReference type="Proteomes" id="UP000319825"/>
    </source>
</evidence>
<feature type="transmembrane region" description="Helical" evidence="1">
    <location>
        <begin position="102"/>
        <end position="128"/>
    </location>
</feature>
<name>A0A562ID23_MICOL</name>
<keyword evidence="1" id="KW-0472">Membrane</keyword>
<evidence type="ECO:0000256" key="1">
    <source>
        <dbReference type="SAM" id="Phobius"/>
    </source>
</evidence>
<reference evidence="2 3" key="1">
    <citation type="submission" date="2019-07" db="EMBL/GenBank/DDBJ databases">
        <title>R&amp;d 2014.</title>
        <authorList>
            <person name="Klenk H.-P."/>
        </authorList>
    </citation>
    <scope>NUCLEOTIDE SEQUENCE [LARGE SCALE GENOMIC DNA]</scope>
    <source>
        <strain evidence="2 3">DSM 43868</strain>
    </source>
</reference>
<evidence type="ECO:0000313" key="2">
    <source>
        <dbReference type="EMBL" id="TWH68880.1"/>
    </source>
</evidence>
<dbReference type="AlphaFoldDB" id="A0A562ID23"/>
<proteinExistence type="predicted"/>
<organism evidence="2 3">
    <name type="scientific">Micromonospora olivasterospora</name>
    <dbReference type="NCBI Taxonomy" id="1880"/>
    <lineage>
        <taxon>Bacteria</taxon>
        <taxon>Bacillati</taxon>
        <taxon>Actinomycetota</taxon>
        <taxon>Actinomycetes</taxon>
        <taxon>Micromonosporales</taxon>
        <taxon>Micromonosporaceae</taxon>
        <taxon>Micromonospora</taxon>
    </lineage>
</organism>
<dbReference type="EMBL" id="VLKE01000001">
    <property type="protein sequence ID" value="TWH68880.1"/>
    <property type="molecule type" value="Genomic_DNA"/>
</dbReference>
<protein>
    <submittedName>
        <fullName evidence="2">Uncharacterized protein</fullName>
    </submittedName>
</protein>
<accession>A0A562ID23</accession>
<comment type="caution">
    <text evidence="2">The sequence shown here is derived from an EMBL/GenBank/DDBJ whole genome shotgun (WGS) entry which is preliminary data.</text>
</comment>
<feature type="transmembrane region" description="Helical" evidence="1">
    <location>
        <begin position="70"/>
        <end position="90"/>
    </location>
</feature>
<keyword evidence="3" id="KW-1185">Reference proteome</keyword>
<dbReference type="RefSeq" id="WP_145775580.1">
    <property type="nucleotide sequence ID" value="NZ_BAAATQ010000210.1"/>
</dbReference>
<keyword evidence="1" id="KW-0812">Transmembrane</keyword>
<gene>
    <name evidence="2" type="ORF">JD77_03881</name>
</gene>